<dbReference type="Pfam" id="PF23982">
    <property type="entry name" value="XM1_gp53_minor_capsid"/>
    <property type="match status" value="1"/>
</dbReference>
<proteinExistence type="predicted"/>
<accession>A0AAU8BV83</accession>
<dbReference type="InterPro" id="IPR056914">
    <property type="entry name" value="Gp53-like"/>
</dbReference>
<dbReference type="EMBL" id="PP554580">
    <property type="protein sequence ID" value="XCD29879.1"/>
    <property type="molecule type" value="Genomic_DNA"/>
</dbReference>
<protein>
    <submittedName>
        <fullName evidence="1">Uncharacterized protein</fullName>
    </submittedName>
</protein>
<evidence type="ECO:0000313" key="1">
    <source>
        <dbReference type="EMBL" id="XCD29879.1"/>
    </source>
</evidence>
<reference evidence="1" key="1">
    <citation type="submission" date="2024-03" db="EMBL/GenBank/DDBJ databases">
        <title>This phage originates from the Bacteriophage catalogue of the Bacteriophage Competence Centre, Department of Microbiology und Biotechnology, Max Rubner-Institut, Kiel, Germany.</title>
        <authorList>
            <person name="Sprotte S."/>
            <person name="Brinks E."/>
        </authorList>
    </citation>
    <scope>NUCLEOTIDE SEQUENCE</scope>
</reference>
<name>A0AAU8BV83_9VIRU</name>
<organism evidence="1">
    <name type="scientific">Salmonella phage PMBT35</name>
    <dbReference type="NCBI Taxonomy" id="3137287"/>
    <lineage>
        <taxon>Viruses</taxon>
    </lineage>
</organism>
<sequence length="147" mass="15680">MSDYGSIIGVCENGCLADSGLHNIDGGAVNPATRTMIGKAVRVIAVDSGVRIVNQEFNASDNPYGVVLLPIDCGCDPSYEEGEPISVVTCGRVWVSVPYINEAPNFMDTVFVLSDGTLSQHGTPTKWFFTGDFIRRGHGLSLAVVQL</sequence>